<reference evidence="1" key="1">
    <citation type="journal article" date="2020" name="Stud. Mycol.">
        <title>101 Dothideomycetes genomes: a test case for predicting lifestyles and emergence of pathogens.</title>
        <authorList>
            <person name="Haridas S."/>
            <person name="Albert R."/>
            <person name="Binder M."/>
            <person name="Bloem J."/>
            <person name="Labutti K."/>
            <person name="Salamov A."/>
            <person name="Andreopoulos B."/>
            <person name="Baker S."/>
            <person name="Barry K."/>
            <person name="Bills G."/>
            <person name="Bluhm B."/>
            <person name="Cannon C."/>
            <person name="Castanera R."/>
            <person name="Culley D."/>
            <person name="Daum C."/>
            <person name="Ezra D."/>
            <person name="Gonzalez J."/>
            <person name="Henrissat B."/>
            <person name="Kuo A."/>
            <person name="Liang C."/>
            <person name="Lipzen A."/>
            <person name="Lutzoni F."/>
            <person name="Magnuson J."/>
            <person name="Mondo S."/>
            <person name="Nolan M."/>
            <person name="Ohm R."/>
            <person name="Pangilinan J."/>
            <person name="Park H.-J."/>
            <person name="Ramirez L."/>
            <person name="Alfaro M."/>
            <person name="Sun H."/>
            <person name="Tritt A."/>
            <person name="Yoshinaga Y."/>
            <person name="Zwiers L.-H."/>
            <person name="Turgeon B."/>
            <person name="Goodwin S."/>
            <person name="Spatafora J."/>
            <person name="Crous P."/>
            <person name="Grigoriev I."/>
        </authorList>
    </citation>
    <scope>NUCLEOTIDE SEQUENCE</scope>
    <source>
        <strain evidence="1">CBS 107.79</strain>
    </source>
</reference>
<dbReference type="Proteomes" id="UP000800036">
    <property type="component" value="Unassembled WGS sequence"/>
</dbReference>
<dbReference type="AlphaFoldDB" id="A0A6A5UVK8"/>
<proteinExistence type="predicted"/>
<keyword evidence="2" id="KW-1185">Reference proteome</keyword>
<gene>
    <name evidence="1" type="ORF">BU23DRAFT_557883</name>
</gene>
<dbReference type="EMBL" id="ML976712">
    <property type="protein sequence ID" value="KAF1969203.1"/>
    <property type="molecule type" value="Genomic_DNA"/>
</dbReference>
<evidence type="ECO:0000313" key="1">
    <source>
        <dbReference type="EMBL" id="KAF1969203.1"/>
    </source>
</evidence>
<accession>A0A6A5UVK8</accession>
<sequence length="87" mass="9443">MMSIGTLVQCASCITGSLLMCSNATRMRARTNTLILNPSSVWVRMRKASISILCPYQVSRRHSRAGVQGCGIDVLGASERRRGSLTV</sequence>
<protein>
    <submittedName>
        <fullName evidence="1">Uncharacterized protein</fullName>
    </submittedName>
</protein>
<evidence type="ECO:0000313" key="2">
    <source>
        <dbReference type="Proteomes" id="UP000800036"/>
    </source>
</evidence>
<name>A0A6A5UVK8_9PLEO</name>
<organism evidence="1 2">
    <name type="scientific">Bimuria novae-zelandiae CBS 107.79</name>
    <dbReference type="NCBI Taxonomy" id="1447943"/>
    <lineage>
        <taxon>Eukaryota</taxon>
        <taxon>Fungi</taxon>
        <taxon>Dikarya</taxon>
        <taxon>Ascomycota</taxon>
        <taxon>Pezizomycotina</taxon>
        <taxon>Dothideomycetes</taxon>
        <taxon>Pleosporomycetidae</taxon>
        <taxon>Pleosporales</taxon>
        <taxon>Massarineae</taxon>
        <taxon>Didymosphaeriaceae</taxon>
        <taxon>Bimuria</taxon>
    </lineage>
</organism>